<dbReference type="PANTHER" id="PTHR30204:SF69">
    <property type="entry name" value="MERR-FAMILY TRANSCRIPTIONAL REGULATOR"/>
    <property type="match status" value="1"/>
</dbReference>
<sequence>MKIGEFAQACGSSVRMIRFYERLNLISPKRGGNGYRIYDAGDVAVVRKIVLLNKTGVPLKDLALMSDCLRDEPQDFCAALRGRLAERLAAIDGQINDLRQSKALLAELLGK</sequence>
<organism evidence="6 7">
    <name type="scientific">Eikenella longinqua</name>
    <dbReference type="NCBI Taxonomy" id="1795827"/>
    <lineage>
        <taxon>Bacteria</taxon>
        <taxon>Pseudomonadati</taxon>
        <taxon>Pseudomonadota</taxon>
        <taxon>Betaproteobacteria</taxon>
        <taxon>Neisseriales</taxon>
        <taxon>Neisseriaceae</taxon>
        <taxon>Eikenella</taxon>
    </lineage>
</organism>
<evidence type="ECO:0000256" key="2">
    <source>
        <dbReference type="ARBA" id="ARBA00023015"/>
    </source>
</evidence>
<dbReference type="OrthoDB" id="5297305at2"/>
<comment type="caution">
    <text evidence="6">The sequence shown here is derived from an EMBL/GenBank/DDBJ whole genome shotgun (WGS) entry which is preliminary data.</text>
</comment>
<reference evidence="7" key="1">
    <citation type="submission" date="2016-05" db="EMBL/GenBank/DDBJ databases">
        <title>Draft genome of Corynebacterium afermentans subsp. afermentans LCDC 88199T.</title>
        <authorList>
            <person name="Bernier A.-M."/>
            <person name="Bernard K."/>
        </authorList>
    </citation>
    <scope>NUCLEOTIDE SEQUENCE [LARGE SCALE GENOMIC DNA]</scope>
    <source>
        <strain evidence="7">NML02-A-017</strain>
    </source>
</reference>
<dbReference type="GO" id="GO:0003700">
    <property type="term" value="F:DNA-binding transcription factor activity"/>
    <property type="evidence" value="ECO:0007669"/>
    <property type="project" value="InterPro"/>
</dbReference>
<feature type="domain" description="HTH merR-type" evidence="5">
    <location>
        <begin position="1"/>
        <end position="68"/>
    </location>
</feature>
<dbReference type="InterPro" id="IPR000551">
    <property type="entry name" value="MerR-type_HTH_dom"/>
</dbReference>
<accession>A0A1A9S1Z0</accession>
<dbReference type="Gene3D" id="1.10.1660.10">
    <property type="match status" value="1"/>
</dbReference>
<dbReference type="PANTHER" id="PTHR30204">
    <property type="entry name" value="REDOX-CYCLING DRUG-SENSING TRANSCRIPTIONAL ACTIVATOR SOXR"/>
    <property type="match status" value="1"/>
</dbReference>
<protein>
    <submittedName>
        <fullName evidence="6">MerR family transcriptional regulator</fullName>
    </submittedName>
</protein>
<evidence type="ECO:0000256" key="1">
    <source>
        <dbReference type="ARBA" id="ARBA00022491"/>
    </source>
</evidence>
<dbReference type="STRING" id="1795827.A7P95_02120"/>
<keyword evidence="2" id="KW-0805">Transcription regulation</keyword>
<keyword evidence="4" id="KW-0804">Transcription</keyword>
<dbReference type="PROSITE" id="PS50937">
    <property type="entry name" value="HTH_MERR_2"/>
    <property type="match status" value="1"/>
</dbReference>
<dbReference type="Pfam" id="PF00376">
    <property type="entry name" value="MerR"/>
    <property type="match status" value="1"/>
</dbReference>
<dbReference type="AlphaFoldDB" id="A0A1A9S1Z0"/>
<evidence type="ECO:0000313" key="7">
    <source>
        <dbReference type="Proteomes" id="UP000077885"/>
    </source>
</evidence>
<gene>
    <name evidence="6" type="ORF">A7P95_02120</name>
</gene>
<dbReference type="RefSeq" id="WP_067590454.1">
    <property type="nucleotide sequence ID" value="NZ_LXSL01000012.1"/>
</dbReference>
<evidence type="ECO:0000313" key="6">
    <source>
        <dbReference type="EMBL" id="OAM30820.1"/>
    </source>
</evidence>
<name>A0A1A9S1Z0_9NEIS</name>
<dbReference type="SUPFAM" id="SSF46955">
    <property type="entry name" value="Putative DNA-binding domain"/>
    <property type="match status" value="1"/>
</dbReference>
<dbReference type="GO" id="GO:0003677">
    <property type="term" value="F:DNA binding"/>
    <property type="evidence" value="ECO:0007669"/>
    <property type="project" value="UniProtKB-KW"/>
</dbReference>
<dbReference type="InterPro" id="IPR009061">
    <property type="entry name" value="DNA-bd_dom_put_sf"/>
</dbReference>
<dbReference type="PRINTS" id="PR00040">
    <property type="entry name" value="HTHMERR"/>
</dbReference>
<evidence type="ECO:0000256" key="3">
    <source>
        <dbReference type="ARBA" id="ARBA00023125"/>
    </source>
</evidence>
<evidence type="ECO:0000259" key="5">
    <source>
        <dbReference type="PROSITE" id="PS50937"/>
    </source>
</evidence>
<dbReference type="SMART" id="SM00422">
    <property type="entry name" value="HTH_MERR"/>
    <property type="match status" value="1"/>
</dbReference>
<dbReference type="Proteomes" id="UP000077885">
    <property type="component" value="Unassembled WGS sequence"/>
</dbReference>
<keyword evidence="7" id="KW-1185">Reference proteome</keyword>
<keyword evidence="1" id="KW-0678">Repressor</keyword>
<dbReference type="InterPro" id="IPR047057">
    <property type="entry name" value="MerR_fam"/>
</dbReference>
<evidence type="ECO:0000256" key="4">
    <source>
        <dbReference type="ARBA" id="ARBA00023163"/>
    </source>
</evidence>
<proteinExistence type="predicted"/>
<dbReference type="EMBL" id="LXSL01000012">
    <property type="protein sequence ID" value="OAM30820.1"/>
    <property type="molecule type" value="Genomic_DNA"/>
</dbReference>
<keyword evidence="3" id="KW-0238">DNA-binding</keyword>